<evidence type="ECO:0000313" key="1">
    <source>
        <dbReference type="EMBL" id="HJF09762.1"/>
    </source>
</evidence>
<protein>
    <submittedName>
        <fullName evidence="1">Uncharacterized protein</fullName>
    </submittedName>
</protein>
<dbReference type="AlphaFoldDB" id="A0A921K661"/>
<reference evidence="1" key="1">
    <citation type="journal article" date="2021" name="PeerJ">
        <title>Extensive microbial diversity within the chicken gut microbiome revealed by metagenomics and culture.</title>
        <authorList>
            <person name="Gilroy R."/>
            <person name="Ravi A."/>
            <person name="Getino M."/>
            <person name="Pursley I."/>
            <person name="Horton D.L."/>
            <person name="Alikhan N.F."/>
            <person name="Baker D."/>
            <person name="Gharbi K."/>
            <person name="Hall N."/>
            <person name="Watson M."/>
            <person name="Adriaenssens E.M."/>
            <person name="Foster-Nyarko E."/>
            <person name="Jarju S."/>
            <person name="Secka A."/>
            <person name="Antonio M."/>
            <person name="Oren A."/>
            <person name="Chaudhuri R.R."/>
            <person name="La Ragione R."/>
            <person name="Hildebrand F."/>
            <person name="Pallen M.J."/>
        </authorList>
    </citation>
    <scope>NUCLEOTIDE SEQUENCE</scope>
    <source>
        <strain evidence="1">CHK194-22301</strain>
    </source>
</reference>
<name>A0A921K661_9LACO</name>
<sequence length="143" mass="16390">MNSKFTNKIVAFYPIHGKDYHKPVVYFNVIRNHTKSSLVLNVILGGIDESQDMFTLKLKIVRDDERTMFSSLYTVHPSEMSKKSLVQNTVVGLYTIGPLVFEIDDHSTHSYIASLDLVDSQGNVWDSAHTWFLSRPDKQLNQK</sequence>
<accession>A0A921K661</accession>
<gene>
    <name evidence="1" type="ORF">K8V23_03035</name>
</gene>
<dbReference type="Proteomes" id="UP000784793">
    <property type="component" value="Unassembled WGS sequence"/>
</dbReference>
<organism evidence="1 2">
    <name type="scientific">Lactobacillus crispatus</name>
    <dbReference type="NCBI Taxonomy" id="47770"/>
    <lineage>
        <taxon>Bacteria</taxon>
        <taxon>Bacillati</taxon>
        <taxon>Bacillota</taxon>
        <taxon>Bacilli</taxon>
        <taxon>Lactobacillales</taxon>
        <taxon>Lactobacillaceae</taxon>
        <taxon>Lactobacillus</taxon>
    </lineage>
</organism>
<comment type="caution">
    <text evidence="1">The sequence shown here is derived from an EMBL/GenBank/DDBJ whole genome shotgun (WGS) entry which is preliminary data.</text>
</comment>
<reference evidence="1" key="2">
    <citation type="submission" date="2021-09" db="EMBL/GenBank/DDBJ databases">
        <authorList>
            <person name="Gilroy R."/>
        </authorList>
    </citation>
    <scope>NUCLEOTIDE SEQUENCE</scope>
    <source>
        <strain evidence="1">CHK194-22301</strain>
    </source>
</reference>
<dbReference type="EMBL" id="DYXB01000045">
    <property type="protein sequence ID" value="HJF09762.1"/>
    <property type="molecule type" value="Genomic_DNA"/>
</dbReference>
<evidence type="ECO:0000313" key="2">
    <source>
        <dbReference type="Proteomes" id="UP000784793"/>
    </source>
</evidence>
<proteinExistence type="predicted"/>